<name>A0A4R2P8D5_9BACL</name>
<dbReference type="NCBIfam" id="TIGR03930">
    <property type="entry name" value="WXG100_ESAT6"/>
    <property type="match status" value="1"/>
</dbReference>
<dbReference type="RefSeq" id="WP_132743751.1">
    <property type="nucleotide sequence ID" value="NZ_SLXK01000003.1"/>
</dbReference>
<dbReference type="Proteomes" id="UP000295416">
    <property type="component" value="Unassembled WGS sequence"/>
</dbReference>
<dbReference type="Pfam" id="PF06013">
    <property type="entry name" value="WXG100"/>
    <property type="match status" value="1"/>
</dbReference>
<gene>
    <name evidence="2" type="ORF">EV207_10386</name>
</gene>
<keyword evidence="3" id="KW-1185">Reference proteome</keyword>
<dbReference type="InterPro" id="IPR010310">
    <property type="entry name" value="T7SS_ESAT-6-like"/>
</dbReference>
<dbReference type="SUPFAM" id="SSF140453">
    <property type="entry name" value="EsxAB dimer-like"/>
    <property type="match status" value="1"/>
</dbReference>
<comment type="similarity">
    <text evidence="1">Belongs to the WXG100 family.</text>
</comment>
<evidence type="ECO:0000313" key="3">
    <source>
        <dbReference type="Proteomes" id="UP000295416"/>
    </source>
</evidence>
<accession>A0A4R2P8D5</accession>
<sequence>MAGQIRVTPEELRDMATRYNNESGNVEDLVGRLDTMKGQLQGMWEGASSDAFAAQYEELKPSFVKMANLLADISKQLGDTANIIEDTDNQIAGQIRG</sequence>
<evidence type="ECO:0000256" key="1">
    <source>
        <dbReference type="RuleBase" id="RU362001"/>
    </source>
</evidence>
<dbReference type="Gene3D" id="1.10.287.1060">
    <property type="entry name" value="ESAT-6-like"/>
    <property type="match status" value="1"/>
</dbReference>
<dbReference type="EMBL" id="SLXK01000003">
    <property type="protein sequence ID" value="TCP31203.1"/>
    <property type="molecule type" value="Genomic_DNA"/>
</dbReference>
<dbReference type="InterPro" id="IPR036689">
    <property type="entry name" value="ESAT-6-like_sf"/>
</dbReference>
<evidence type="ECO:0000313" key="2">
    <source>
        <dbReference type="EMBL" id="TCP31203.1"/>
    </source>
</evidence>
<comment type="caution">
    <text evidence="2">The sequence shown here is derived from an EMBL/GenBank/DDBJ whole genome shotgun (WGS) entry which is preliminary data.</text>
</comment>
<protein>
    <recommendedName>
        <fullName evidence="1">ESAT-6-like protein</fullName>
    </recommendedName>
</protein>
<reference evidence="2 3" key="1">
    <citation type="submission" date="2019-03" db="EMBL/GenBank/DDBJ databases">
        <title>Genomic Encyclopedia of Type Strains, Phase IV (KMG-IV): sequencing the most valuable type-strain genomes for metagenomic binning, comparative biology and taxonomic classification.</title>
        <authorList>
            <person name="Goeker M."/>
        </authorList>
    </citation>
    <scope>NUCLEOTIDE SEQUENCE [LARGE SCALE GENOMIC DNA]</scope>
    <source>
        <strain evidence="2 3">DSM 19377</strain>
    </source>
</reference>
<proteinExistence type="inferred from homology"/>
<organism evidence="2 3">
    <name type="scientific">Scopulibacillus darangshiensis</name>
    <dbReference type="NCBI Taxonomy" id="442528"/>
    <lineage>
        <taxon>Bacteria</taxon>
        <taxon>Bacillati</taxon>
        <taxon>Bacillota</taxon>
        <taxon>Bacilli</taxon>
        <taxon>Bacillales</taxon>
        <taxon>Sporolactobacillaceae</taxon>
        <taxon>Scopulibacillus</taxon>
    </lineage>
</organism>
<dbReference type="OrthoDB" id="4978934at2"/>
<dbReference type="AlphaFoldDB" id="A0A4R2P8D5"/>